<comment type="caution">
    <text evidence="1">The sequence shown here is derived from an EMBL/GenBank/DDBJ whole genome shotgun (WGS) entry which is preliminary data.</text>
</comment>
<dbReference type="Proteomes" id="UP000886998">
    <property type="component" value="Unassembled WGS sequence"/>
</dbReference>
<accession>A0A8X6WX42</accession>
<reference evidence="1" key="1">
    <citation type="submission" date="2020-08" db="EMBL/GenBank/DDBJ databases">
        <title>Multicomponent nature underlies the extraordinary mechanical properties of spider dragline silk.</title>
        <authorList>
            <person name="Kono N."/>
            <person name="Nakamura H."/>
            <person name="Mori M."/>
            <person name="Yoshida Y."/>
            <person name="Ohtoshi R."/>
            <person name="Malay A.D."/>
            <person name="Moran D.A.P."/>
            <person name="Tomita M."/>
            <person name="Numata K."/>
            <person name="Arakawa K."/>
        </authorList>
    </citation>
    <scope>NUCLEOTIDE SEQUENCE</scope>
</reference>
<evidence type="ECO:0000313" key="1">
    <source>
        <dbReference type="EMBL" id="GFY42029.1"/>
    </source>
</evidence>
<dbReference type="EMBL" id="BMAV01002826">
    <property type="protein sequence ID" value="GFY42029.1"/>
    <property type="molecule type" value="Genomic_DNA"/>
</dbReference>
<proteinExistence type="predicted"/>
<organism evidence="1 2">
    <name type="scientific">Trichonephila inaurata madagascariensis</name>
    <dbReference type="NCBI Taxonomy" id="2747483"/>
    <lineage>
        <taxon>Eukaryota</taxon>
        <taxon>Metazoa</taxon>
        <taxon>Ecdysozoa</taxon>
        <taxon>Arthropoda</taxon>
        <taxon>Chelicerata</taxon>
        <taxon>Arachnida</taxon>
        <taxon>Araneae</taxon>
        <taxon>Araneomorphae</taxon>
        <taxon>Entelegynae</taxon>
        <taxon>Araneoidea</taxon>
        <taxon>Nephilidae</taxon>
        <taxon>Trichonephila</taxon>
        <taxon>Trichonephila inaurata</taxon>
    </lineage>
</organism>
<name>A0A8X6WX42_9ARAC</name>
<sequence length="104" mass="11564">MKFIFPEPFLQPNGHGPELEALVLYVSVTICLLVCAKALCCLTLSVIVVKLISLNNSVYGINKDACVTRRKLGNYNSIFLDPVFSMPRLVVCPTTCFLPPCWNQ</sequence>
<protein>
    <submittedName>
        <fullName evidence="1">Uncharacterized protein</fullName>
    </submittedName>
</protein>
<keyword evidence="2" id="KW-1185">Reference proteome</keyword>
<gene>
    <name evidence="1" type="ORF">TNIN_161621</name>
</gene>
<evidence type="ECO:0000313" key="2">
    <source>
        <dbReference type="Proteomes" id="UP000886998"/>
    </source>
</evidence>
<dbReference type="AlphaFoldDB" id="A0A8X6WX42"/>